<dbReference type="SUPFAM" id="SSF46689">
    <property type="entry name" value="Homeodomain-like"/>
    <property type="match status" value="2"/>
</dbReference>
<dbReference type="PROSITE" id="PS01124">
    <property type="entry name" value="HTH_ARAC_FAMILY_2"/>
    <property type="match status" value="1"/>
</dbReference>
<feature type="domain" description="HTH araC/xylS-type" evidence="4">
    <location>
        <begin position="163"/>
        <end position="261"/>
    </location>
</feature>
<dbReference type="Gene3D" id="2.60.120.10">
    <property type="entry name" value="Jelly Rolls"/>
    <property type="match status" value="1"/>
</dbReference>
<evidence type="ECO:0000313" key="5">
    <source>
        <dbReference type="EMBL" id="MEN0645185.1"/>
    </source>
</evidence>
<evidence type="ECO:0000256" key="3">
    <source>
        <dbReference type="ARBA" id="ARBA00023163"/>
    </source>
</evidence>
<evidence type="ECO:0000256" key="2">
    <source>
        <dbReference type="ARBA" id="ARBA00023125"/>
    </source>
</evidence>
<dbReference type="Pfam" id="PF02311">
    <property type="entry name" value="AraC_binding"/>
    <property type="match status" value="1"/>
</dbReference>
<dbReference type="Pfam" id="PF12833">
    <property type="entry name" value="HTH_18"/>
    <property type="match status" value="1"/>
</dbReference>
<name>A0ABU9VMP8_9BACI</name>
<evidence type="ECO:0000313" key="6">
    <source>
        <dbReference type="Proteomes" id="UP001418796"/>
    </source>
</evidence>
<keyword evidence="2" id="KW-0238">DNA-binding</keyword>
<dbReference type="InterPro" id="IPR018060">
    <property type="entry name" value="HTH_AraC"/>
</dbReference>
<organism evidence="5 6">
    <name type="scientific">Alkalicoccobacillus gibsonii</name>
    <dbReference type="NCBI Taxonomy" id="79881"/>
    <lineage>
        <taxon>Bacteria</taxon>
        <taxon>Bacillati</taxon>
        <taxon>Bacillota</taxon>
        <taxon>Bacilli</taxon>
        <taxon>Bacillales</taxon>
        <taxon>Bacillaceae</taxon>
        <taxon>Alkalicoccobacillus</taxon>
    </lineage>
</organism>
<proteinExistence type="predicted"/>
<dbReference type="RefSeq" id="WP_343131778.1">
    <property type="nucleotide sequence ID" value="NZ_JBCITK010000001.1"/>
</dbReference>
<accession>A0ABU9VMP8</accession>
<evidence type="ECO:0000256" key="1">
    <source>
        <dbReference type="ARBA" id="ARBA00023015"/>
    </source>
</evidence>
<reference evidence="5 6" key="1">
    <citation type="submission" date="2024-03" db="EMBL/GenBank/DDBJ databases">
        <title>Bacilli Hybrid Assemblies.</title>
        <authorList>
            <person name="Kovac J."/>
        </authorList>
    </citation>
    <scope>NUCLEOTIDE SEQUENCE [LARGE SCALE GENOMIC DNA]</scope>
    <source>
        <strain evidence="5 6">FSL R7-0666</strain>
    </source>
</reference>
<keyword evidence="3" id="KW-0804">Transcription</keyword>
<dbReference type="PROSITE" id="PS00041">
    <property type="entry name" value="HTH_ARAC_FAMILY_1"/>
    <property type="match status" value="1"/>
</dbReference>
<dbReference type="PANTHER" id="PTHR43280">
    <property type="entry name" value="ARAC-FAMILY TRANSCRIPTIONAL REGULATOR"/>
    <property type="match status" value="1"/>
</dbReference>
<evidence type="ECO:0000259" key="4">
    <source>
        <dbReference type="PROSITE" id="PS01124"/>
    </source>
</evidence>
<dbReference type="PANTHER" id="PTHR43280:SF2">
    <property type="entry name" value="HTH-TYPE TRANSCRIPTIONAL REGULATOR EXSA"/>
    <property type="match status" value="1"/>
</dbReference>
<sequence>MPNLQDVILYESKHQEKDFVQPHSHQTHQILYVLDGQGRCQLNEHTSPLKPDSMIVIPPHTEHSILAASKMTVLILEFSHLHVDADTREFLIKPVFKETKVWSLNLFVSSEIRQLLRKMLYEQSQESIEYKLGIKLLLSQLLFILMRTNQSMAQLDSNTLRSSWLKEYIDSNFYQITSIEEMAGKMGISSRYMNQMFTEVYDQTPMRYLTEVRLTRVKKMLTETDLDIVTICFEVGFESLSTFYRVFKKQVGVPPNRYRTTYVGMSDE</sequence>
<dbReference type="SUPFAM" id="SSF51215">
    <property type="entry name" value="Regulatory protein AraC"/>
    <property type="match status" value="1"/>
</dbReference>
<dbReference type="InterPro" id="IPR003313">
    <property type="entry name" value="AraC-bd"/>
</dbReference>
<keyword evidence="6" id="KW-1185">Reference proteome</keyword>
<gene>
    <name evidence="5" type="ORF">MKY91_18650</name>
</gene>
<comment type="caution">
    <text evidence="5">The sequence shown here is derived from an EMBL/GenBank/DDBJ whole genome shotgun (WGS) entry which is preliminary data.</text>
</comment>
<dbReference type="InterPro" id="IPR020449">
    <property type="entry name" value="Tscrpt_reg_AraC-type_HTH"/>
</dbReference>
<dbReference type="EMBL" id="JBCITK010000001">
    <property type="protein sequence ID" value="MEN0645185.1"/>
    <property type="molecule type" value="Genomic_DNA"/>
</dbReference>
<dbReference type="InterPro" id="IPR037923">
    <property type="entry name" value="HTH-like"/>
</dbReference>
<dbReference type="InterPro" id="IPR014710">
    <property type="entry name" value="RmlC-like_jellyroll"/>
</dbReference>
<dbReference type="PRINTS" id="PR00032">
    <property type="entry name" value="HTHARAC"/>
</dbReference>
<protein>
    <submittedName>
        <fullName evidence="5">AraC family transcriptional regulator</fullName>
    </submittedName>
</protein>
<dbReference type="InterPro" id="IPR009057">
    <property type="entry name" value="Homeodomain-like_sf"/>
</dbReference>
<dbReference type="SMART" id="SM00342">
    <property type="entry name" value="HTH_ARAC"/>
    <property type="match status" value="1"/>
</dbReference>
<dbReference type="Proteomes" id="UP001418796">
    <property type="component" value="Unassembled WGS sequence"/>
</dbReference>
<dbReference type="Gene3D" id="1.10.10.60">
    <property type="entry name" value="Homeodomain-like"/>
    <property type="match status" value="2"/>
</dbReference>
<dbReference type="InterPro" id="IPR018062">
    <property type="entry name" value="HTH_AraC-typ_CS"/>
</dbReference>
<keyword evidence="1" id="KW-0805">Transcription regulation</keyword>